<comment type="caution">
    <text evidence="1">The sequence shown here is derived from an EMBL/GenBank/DDBJ whole genome shotgun (WGS) entry which is preliminary data.</text>
</comment>
<dbReference type="Proteomes" id="UP000471147">
    <property type="component" value="Unassembled WGS sequence"/>
</dbReference>
<sequence length="149" mass="16264">MSLLQTARFDLPLLAVSQAQKEVTHNEALVKIDALLHSVAEARLSSPPVLADEHIGQCWLIGDAATGDWIGKSDQLAIWIGNDWRFISPAEGMNLRLKAPNSDAVFTRGNWIFAPTIVDPAGGAVIDVEARRAIISLLDHLRTIGYVTR</sequence>
<evidence type="ECO:0000313" key="2">
    <source>
        <dbReference type="Proteomes" id="UP000471147"/>
    </source>
</evidence>
<gene>
    <name evidence="1" type="ORF">EUU23_08655</name>
</gene>
<reference evidence="1 2" key="1">
    <citation type="submission" date="2019-01" db="EMBL/GenBank/DDBJ databases">
        <title>Sphingorhabdus lacus sp.nov., isolated from an oligotrophic freshwater lake.</title>
        <authorList>
            <person name="Park M."/>
        </authorList>
    </citation>
    <scope>NUCLEOTIDE SEQUENCE [LARGE SCALE GENOMIC DNA]</scope>
    <source>
        <strain evidence="1 2">IMCC26285</strain>
    </source>
</reference>
<organism evidence="1 2">
    <name type="scientific">Sphingorhabdus profundilacus</name>
    <dbReference type="NCBI Taxonomy" id="2509718"/>
    <lineage>
        <taxon>Bacteria</taxon>
        <taxon>Pseudomonadati</taxon>
        <taxon>Pseudomonadota</taxon>
        <taxon>Alphaproteobacteria</taxon>
        <taxon>Sphingomonadales</taxon>
        <taxon>Sphingomonadaceae</taxon>
        <taxon>Sphingorhabdus</taxon>
    </lineage>
</organism>
<dbReference type="RefSeq" id="WP_160353761.1">
    <property type="nucleotide sequence ID" value="NZ_SDWJ01000002.1"/>
</dbReference>
<protein>
    <submittedName>
        <fullName evidence="1">DUF2793 domain-containing protein</fullName>
    </submittedName>
</protein>
<dbReference type="InterPro" id="IPR021251">
    <property type="entry name" value="DUF2793"/>
</dbReference>
<dbReference type="Pfam" id="PF10983">
    <property type="entry name" value="DUF2793"/>
    <property type="match status" value="1"/>
</dbReference>
<dbReference type="EMBL" id="SDWJ01000002">
    <property type="protein sequence ID" value="MVZ97775.1"/>
    <property type="molecule type" value="Genomic_DNA"/>
</dbReference>
<name>A0A6I4M6L7_9SPHN</name>
<accession>A0A6I4M6L7</accession>
<keyword evidence="2" id="KW-1185">Reference proteome</keyword>
<dbReference type="AlphaFoldDB" id="A0A6I4M6L7"/>
<dbReference type="OrthoDB" id="564699at2"/>
<evidence type="ECO:0000313" key="1">
    <source>
        <dbReference type="EMBL" id="MVZ97775.1"/>
    </source>
</evidence>
<proteinExistence type="predicted"/>